<dbReference type="Proteomes" id="UP000887568">
    <property type="component" value="Unplaced"/>
</dbReference>
<evidence type="ECO:0000259" key="2">
    <source>
        <dbReference type="PROSITE" id="PS50195"/>
    </source>
</evidence>
<dbReference type="SUPFAM" id="SSF64268">
    <property type="entry name" value="PX domain"/>
    <property type="match status" value="1"/>
</dbReference>
<accession>A0A914AWQ8</accession>
<dbReference type="InterPro" id="IPR027267">
    <property type="entry name" value="AH/BAR_dom_sf"/>
</dbReference>
<evidence type="ECO:0000313" key="4">
    <source>
        <dbReference type="Proteomes" id="UP000887568"/>
    </source>
</evidence>
<dbReference type="AlphaFoldDB" id="A0A914AWQ8"/>
<dbReference type="SMART" id="SM00312">
    <property type="entry name" value="PX"/>
    <property type="match status" value="1"/>
</dbReference>
<dbReference type="Gene3D" id="3.30.1520.10">
    <property type="entry name" value="Phox-like domain"/>
    <property type="match status" value="1"/>
</dbReference>
<organism evidence="3 4">
    <name type="scientific">Patiria miniata</name>
    <name type="common">Bat star</name>
    <name type="synonym">Asterina miniata</name>
    <dbReference type="NCBI Taxonomy" id="46514"/>
    <lineage>
        <taxon>Eukaryota</taxon>
        <taxon>Metazoa</taxon>
        <taxon>Echinodermata</taxon>
        <taxon>Eleutherozoa</taxon>
        <taxon>Asterozoa</taxon>
        <taxon>Asteroidea</taxon>
        <taxon>Valvatacea</taxon>
        <taxon>Valvatida</taxon>
        <taxon>Asterinidae</taxon>
        <taxon>Patiria</taxon>
    </lineage>
</organism>
<name>A0A914AWQ8_PATMI</name>
<keyword evidence="4" id="KW-1185">Reference proteome</keyword>
<dbReference type="RefSeq" id="XP_038067949.1">
    <property type="nucleotide sequence ID" value="XM_038212021.1"/>
</dbReference>
<dbReference type="PANTHER" id="PTHR45850">
    <property type="entry name" value="SORTING NEXIN FAMILY MEMBER"/>
    <property type="match status" value="1"/>
</dbReference>
<feature type="domain" description="PX" evidence="2">
    <location>
        <begin position="1"/>
        <end position="148"/>
    </location>
</feature>
<dbReference type="GeneID" id="119737569"/>
<comment type="similarity">
    <text evidence="1">Belongs to the sorting nexin family.</text>
</comment>
<dbReference type="EnsemblMetazoa" id="XM_038212021.1">
    <property type="protein sequence ID" value="XP_038067949.1"/>
    <property type="gene ID" value="LOC119737569"/>
</dbReference>
<dbReference type="InterPro" id="IPR036871">
    <property type="entry name" value="PX_dom_sf"/>
</dbReference>
<dbReference type="GO" id="GO:0035091">
    <property type="term" value="F:phosphatidylinositol binding"/>
    <property type="evidence" value="ECO:0007669"/>
    <property type="project" value="InterPro"/>
</dbReference>
<protein>
    <recommendedName>
        <fullName evidence="2">PX domain-containing protein</fullName>
    </recommendedName>
</protein>
<dbReference type="PANTHER" id="PTHR45850:SF2">
    <property type="entry name" value="SORTING NEXIN-5-LIKE"/>
    <property type="match status" value="1"/>
</dbReference>
<dbReference type="PROSITE" id="PS50195">
    <property type="entry name" value="PX"/>
    <property type="match status" value="1"/>
</dbReference>
<dbReference type="Pfam" id="PF00787">
    <property type="entry name" value="PX"/>
    <property type="match status" value="1"/>
</dbReference>
<evidence type="ECO:0000313" key="3">
    <source>
        <dbReference type="EnsemblMetazoa" id="XP_038067949.1"/>
    </source>
</evidence>
<reference evidence="3" key="1">
    <citation type="submission" date="2022-11" db="UniProtKB">
        <authorList>
            <consortium name="EnsemblMetazoa"/>
        </authorList>
    </citation>
    <scope>IDENTIFICATION</scope>
</reference>
<evidence type="ECO:0000256" key="1">
    <source>
        <dbReference type="ARBA" id="ARBA00010883"/>
    </source>
</evidence>
<proteinExistence type="inferred from homology"/>
<dbReference type="OMA" id="VQWCEKQ"/>
<dbReference type="OrthoDB" id="9976382at2759"/>
<dbReference type="InterPro" id="IPR001683">
    <property type="entry name" value="PX_dom"/>
</dbReference>
<sequence length="384" mass="43276">MEEVTEQNGEVTTDTPFEPWYHVQVTGATKNGGFINFDVVTKKLEASGQETTVQRVYEDFEWLQHCLMTDSDTSGIIMPPVPPRPMASAADAAAKAKREMGTDTKVKGDEFYKHCRSFEKYLQLVVRHSFLGKNESLAKFLTEPEPPVRAKLKNSFLTNLTKAVGEVRKGGHQDLDPTFQKERSTVNEVVKIMADTSLHFNNVLNIGERFSASLNHLSTALCLASTASEEGPTSDVNKLQLHFAKAIEHYSHGVDIYVANDEKTLGFCLDHYARYLESEKAMLYVRTCKLMEFENATKSLEKAKPLKKEAAEELKEKREKEFNAVSEVAKKEITKFHRQRVVEFQKALILYAEAKIKTARDISALIAKDLSTLKQMEFSNGSAH</sequence>
<dbReference type="Gene3D" id="1.20.1270.60">
    <property type="entry name" value="Arfaptin homology (AH) domain/BAR domain"/>
    <property type="match status" value="1"/>
</dbReference>